<evidence type="ECO:0000313" key="2">
    <source>
        <dbReference type="Proteomes" id="UP000093523"/>
    </source>
</evidence>
<dbReference type="EMBL" id="MAJU01000009">
    <property type="protein sequence ID" value="OCH21426.1"/>
    <property type="molecule type" value="Genomic_DNA"/>
</dbReference>
<reference evidence="1 2" key="1">
    <citation type="submission" date="2016-06" db="EMBL/GenBank/DDBJ databases">
        <authorList>
            <person name="Kjaerup R.B."/>
            <person name="Dalgaard T.S."/>
            <person name="Juul-Madsen H.R."/>
        </authorList>
    </citation>
    <scope>NUCLEOTIDE SEQUENCE [LARGE SCALE GENOMIC DNA]</scope>
    <source>
        <strain evidence="1 2">1S159</strain>
    </source>
</reference>
<dbReference type="OrthoDB" id="5918921at2"/>
<evidence type="ECO:0008006" key="3">
    <source>
        <dbReference type="Google" id="ProtNLM"/>
    </source>
</evidence>
<comment type="caution">
    <text evidence="1">The sequence shown here is derived from an EMBL/GenBank/DDBJ whole genome shotgun (WGS) entry which is preliminary data.</text>
</comment>
<sequence>MKAVLPLIPLFTLLTSCQQDIKNTTGVCSANQYLLSLPQDIDTYRHDMAIYAQQGGELPLHSVVFDNTCIDATSLKDLTQQSAQAIFADSFKEAGQVTHFEIKNNVAYVELKANNDGFPGITATLAAVNPIIRRNLLLNSQIENVIFPSMR</sequence>
<organism evidence="1 2">
    <name type="scientific">Aliivibrio logei</name>
    <name type="common">Vibrio logei</name>
    <dbReference type="NCBI Taxonomy" id="688"/>
    <lineage>
        <taxon>Bacteria</taxon>
        <taxon>Pseudomonadati</taxon>
        <taxon>Pseudomonadota</taxon>
        <taxon>Gammaproteobacteria</taxon>
        <taxon>Vibrionales</taxon>
        <taxon>Vibrionaceae</taxon>
        <taxon>Aliivibrio</taxon>
    </lineage>
</organism>
<dbReference type="AlphaFoldDB" id="A0A1B9NZK2"/>
<dbReference type="Proteomes" id="UP000093523">
    <property type="component" value="Unassembled WGS sequence"/>
</dbReference>
<evidence type="ECO:0000313" key="1">
    <source>
        <dbReference type="EMBL" id="OCH21426.1"/>
    </source>
</evidence>
<name>A0A1B9NZK2_ALILO</name>
<proteinExistence type="predicted"/>
<dbReference type="PROSITE" id="PS51257">
    <property type="entry name" value="PROKAR_LIPOPROTEIN"/>
    <property type="match status" value="1"/>
</dbReference>
<protein>
    <recommendedName>
        <fullName evidence="3">Lipoprotein</fullName>
    </recommendedName>
</protein>
<gene>
    <name evidence="1" type="ORF">A6E04_12545</name>
</gene>
<accession>A0A1B9NZK2</accession>